<organism evidence="10 11">
    <name type="scientific">Muribacter muris</name>
    <dbReference type="NCBI Taxonomy" id="67855"/>
    <lineage>
        <taxon>Bacteria</taxon>
        <taxon>Pseudomonadati</taxon>
        <taxon>Pseudomonadota</taxon>
        <taxon>Gammaproteobacteria</taxon>
        <taxon>Pasteurellales</taxon>
        <taxon>Pasteurellaceae</taxon>
        <taxon>Muribacter</taxon>
    </lineage>
</organism>
<dbReference type="InterPro" id="IPR054030">
    <property type="entry name" value="Gp5_Vgr_C"/>
</dbReference>
<dbReference type="OrthoDB" id="9815414at2"/>
<dbReference type="InterPro" id="IPR022385">
    <property type="entry name" value="Rhs_assc_core"/>
</dbReference>
<dbReference type="RefSeq" id="WP_135057375.1">
    <property type="nucleotide sequence ID" value="NZ_JADGLC010000018.1"/>
</dbReference>
<dbReference type="InterPro" id="IPR006531">
    <property type="entry name" value="Gp5/Vgr_OB"/>
</dbReference>
<dbReference type="Proteomes" id="UP000297396">
    <property type="component" value="Unassembled WGS sequence"/>
</dbReference>
<feature type="domain" description="DUF6531" evidence="7">
    <location>
        <begin position="883"/>
        <end position="954"/>
    </location>
</feature>
<dbReference type="EMBL" id="SPPA01000018">
    <property type="protein sequence ID" value="TFV09240.1"/>
    <property type="molecule type" value="Genomic_DNA"/>
</dbReference>
<reference evidence="10 11" key="1">
    <citation type="submission" date="2019-03" db="EMBL/GenBank/DDBJ databases">
        <title>Diversity of the mouse oral microbiome.</title>
        <authorList>
            <person name="Joseph S."/>
            <person name="Aduse-Opoku J."/>
            <person name="Curtis M."/>
            <person name="Wade W."/>
            <person name="Hashim A."/>
        </authorList>
    </citation>
    <scope>NUCLEOTIDE SEQUENCE [LARGE SCALE GENOMIC DNA]</scope>
    <source>
        <strain evidence="10 11">WT12</strain>
    </source>
</reference>
<dbReference type="InterPro" id="IPR031325">
    <property type="entry name" value="RHS_repeat"/>
</dbReference>
<dbReference type="SUPFAM" id="SSF69279">
    <property type="entry name" value="Phage tail proteins"/>
    <property type="match status" value="2"/>
</dbReference>
<dbReference type="Gene3D" id="3.55.50.10">
    <property type="entry name" value="Baseplate protein-like domains"/>
    <property type="match status" value="1"/>
</dbReference>
<dbReference type="Gene3D" id="1.20.90.10">
    <property type="entry name" value="Phospholipase A2 domain"/>
    <property type="match status" value="1"/>
</dbReference>
<proteinExistence type="inferred from homology"/>
<dbReference type="NCBIfam" id="TIGR03361">
    <property type="entry name" value="VI_Rhs_Vgr"/>
    <property type="match status" value="1"/>
</dbReference>
<dbReference type="GO" id="GO:0004623">
    <property type="term" value="F:phospholipase A2 activity"/>
    <property type="evidence" value="ECO:0007669"/>
    <property type="project" value="InterPro"/>
</dbReference>
<comment type="caution">
    <text evidence="10">The sequence shown here is derived from an EMBL/GenBank/DDBJ whole genome shotgun (WGS) entry which is preliminary data.</text>
</comment>
<evidence type="ECO:0000256" key="5">
    <source>
        <dbReference type="SAM" id="MobiDB-lite"/>
    </source>
</evidence>
<feature type="domain" description="Teneurin-like YD-shell" evidence="9">
    <location>
        <begin position="1334"/>
        <end position="1481"/>
    </location>
</feature>
<dbReference type="Gene3D" id="2.40.50.230">
    <property type="entry name" value="Gp5 N-terminal domain"/>
    <property type="match status" value="1"/>
</dbReference>
<dbReference type="GO" id="GO:0006644">
    <property type="term" value="P:phospholipid metabolic process"/>
    <property type="evidence" value="ECO:0007669"/>
    <property type="project" value="InterPro"/>
</dbReference>
<feature type="region of interest" description="Disordered" evidence="5">
    <location>
        <begin position="751"/>
        <end position="880"/>
    </location>
</feature>
<dbReference type="Gene3D" id="2.180.10.10">
    <property type="entry name" value="RHS repeat-associated core"/>
    <property type="match status" value="3"/>
</dbReference>
<sequence>MAKTPLSSLLNQTEAISNVTDTLNEANGVVGNAKLAKALSNTDKVINTVKGVGQLANDVSAMAVGVDSVMAGLNTASQLGVGGEKVAKRLGQAQEVIRLAQKAGKMANQLPALAQSPVKAMSAMLSGQAATFPAGLQFTFQAFNLPPETFSVVEFKGEEGYSELFQFTLTLISDKPNIAFNQVLDSLGTLSIYRDGILLRSFTGMVAEFEKGETGFHKTYYTVQLRPEFWRTTLRTNSRIFQQKDLKKIVGTILTEHGISQYAYNFKDAHPIREFCVQYQETDFDFLCRLLAEEGIFFYFEFQPKQHTLIFCDNADSLVTGETISYNPNPEATRRESMIWRFKRAERVRVSSTQLRDYTFKKPGWNAQFGKQASDLDNQRQAYEYFEYPARFKQADRGKAFSQYRLDSLRNEAHQSAGESNATELVLGTRFVLKNHPDKSLNRPWQPIRLSHFGRQPQGAEAEADLQGSGTYYQNHFQFIPITQTWRPLAIPKPQVFGPQMAMVVGPKGEEIFTDKFGRVKVQFLWDRYGEGNDRSSCWIRVSQPWAGAGFGGITIPRIGQEVIVSFLEGDPDQPIIIGRTYHAENLPPGTLPKAATQTIIKSQTHKGKGSNELRMEDSNGKEELYLHAQKDMNTVVKNDQRTTVQKGNKELFVELGNQLTQIGIGFLTERIGGGRITESNMVSVKTSKAGVGEAALPGTQTYQADDEILLKVGEQTSILMNNEEIQLKFGESIVKLNANGVFVNGSKVGLNSPKAESDTGEGASAAVLSPTEEQVQDGGGGRMAHGGEIGQGGGASGQGSAGSSGGKGDKGGLGASGEMCKPPQMGQAKGNSSSDMCKPPQMGQSGNPSSPLSGGVGDVPPGAKSFMPDKRARSNKQCPRVGHPVNPVLGIKVLGEEVDFAFEGILPLSWTRSYYSDQIGTGWLGQGWSVPGVQRLVKVPAGMRYIDEQGSELALPALEPASGAVFLPEHQLWVQRTGYDDYVLQPLDRRLSFSFTGLRLQDGVHYPLTKVEDRYGNQQRFIYQPQTGLPQYMIDGNGRTFSLLFDTINEGKDTRLISIALLAKQADLSEAQKDLHRQGEVLVGYAYDEAGDLAQVIDRYGNITRTFSYRNHIMVSHRDSAGLEAYYEYDNPSLTGKVLRHHTNLGEQWQFIYHPSYTEVIDTLGRREYYYFNEHQELTGQIFADGSQSQNERDDMGRVVKQTDRNGKTTRYVYTPQGQVSKVIQPDGQETRYEYDNQGRLIRQTNGAGHTTRYEYDDKGSLIAEQQGNQRIRFRYTESGLISSMTDPLGNETRYHYNADNQLAAQTDCSDNRTEWHYTPTGQISRLIDAAGNETRYRYDNQQRLTQIDYPDGSQEQFSYDSANRLAIYTDGNGSQTEYRYALDGLPTQRINALGNVFHYQYDPARRLSALVNENQASYRFEYDEGDRLIGESGFDGKYTRYHYQNGDLVEQQVSASRNSPPLRTHYFERDSFGRLIAHKAQASESTQPDMVAEYGYDSEHRLNLARNGESELQFEYDRFGRLISQSCKTAGKTDRFQYQYDANGNRTQTRLPNGETLDYLYYGSGHLSAIKHNGTLISEFERDNLHREIQRTQGALTTRYALDPVGKLTAQLNAQIERRYQYDNAGNLAQSRDNLTQNTHYGYDKLGRLTQAKSLLSQETFAFDPAHNIIEREGQREQDNKVNQYHGTHYRYDGLGNLVERKLASGETQYYRYDLNDQLIEAKIIKANGQEAIWHYRYDPLGRRLNKRSATHENLQTDFVWDGSHLIQEQNGDNRYTYIYTHPESYEPLAQIKDNGEVAYYHCDQIGIPRELTDQQGNILWYASYKGWGELQGEHNLKGVHQPLRLQNQYADKETGLHYNFFRYYEPTVGRFTTQDPIGLAGGENLYRFGDNILNYIDPLGLFTYHGNWCGPDWTGGRTESYNKGRDYNNYYSNPISQLDAACKKHDICYSKCRETFQCSGFEKEKCMKKCDNKLVSSSKSIKKEANSSKLERKGLEIVIGMHMGVEHLPESSCPNYLDEVILRTYPYLK</sequence>
<dbReference type="InterPro" id="IPR036444">
    <property type="entry name" value="PLipase_A2_dom_sf"/>
</dbReference>
<dbReference type="SUPFAM" id="SSF48619">
    <property type="entry name" value="Phospholipase A2, PLA2"/>
    <property type="match status" value="1"/>
</dbReference>
<dbReference type="NCBIfam" id="TIGR01646">
    <property type="entry name" value="vgr_GE"/>
    <property type="match status" value="1"/>
</dbReference>
<evidence type="ECO:0000313" key="11">
    <source>
        <dbReference type="Proteomes" id="UP000297396"/>
    </source>
</evidence>
<dbReference type="SUPFAM" id="SSF69304">
    <property type="entry name" value="Tricorn protease N-terminal domain"/>
    <property type="match status" value="1"/>
</dbReference>
<feature type="domain" description="Teneurin-like YD-shell" evidence="9">
    <location>
        <begin position="1638"/>
        <end position="1878"/>
    </location>
</feature>
<dbReference type="Gene3D" id="2.20.220.20">
    <property type="match status" value="1"/>
</dbReference>
<comment type="subcellular location">
    <subcellularLocation>
        <location evidence="1">Secreted</location>
    </subcellularLocation>
</comment>
<evidence type="ECO:0000256" key="1">
    <source>
        <dbReference type="ARBA" id="ARBA00004613"/>
    </source>
</evidence>
<dbReference type="PRINTS" id="PR00394">
    <property type="entry name" value="RHSPROTEIN"/>
</dbReference>
<dbReference type="GO" id="GO:0005576">
    <property type="term" value="C:extracellular region"/>
    <property type="evidence" value="ECO:0007669"/>
    <property type="project" value="UniProtKB-SubCell"/>
</dbReference>
<evidence type="ECO:0000259" key="7">
    <source>
        <dbReference type="Pfam" id="PF20148"/>
    </source>
</evidence>
<dbReference type="Pfam" id="PF25023">
    <property type="entry name" value="TEN_YD-shell"/>
    <property type="match status" value="3"/>
</dbReference>
<dbReference type="InterPro" id="IPR050708">
    <property type="entry name" value="T6SS_VgrG/RHS"/>
</dbReference>
<evidence type="ECO:0000256" key="2">
    <source>
        <dbReference type="ARBA" id="ARBA00005558"/>
    </source>
</evidence>
<dbReference type="InterPro" id="IPR006533">
    <property type="entry name" value="T6SS_Vgr_RhsGE"/>
</dbReference>
<evidence type="ECO:0000256" key="4">
    <source>
        <dbReference type="ARBA" id="ARBA00022737"/>
    </source>
</evidence>
<evidence type="ECO:0000259" key="6">
    <source>
        <dbReference type="Pfam" id="PF04717"/>
    </source>
</evidence>
<dbReference type="PANTHER" id="PTHR32305">
    <property type="match status" value="1"/>
</dbReference>
<dbReference type="Pfam" id="PF05593">
    <property type="entry name" value="RHS_repeat"/>
    <property type="match status" value="2"/>
</dbReference>
<dbReference type="Gene3D" id="2.30.110.50">
    <property type="match status" value="1"/>
</dbReference>
<dbReference type="Pfam" id="PF22178">
    <property type="entry name" value="Gp5_trimer_C"/>
    <property type="match status" value="1"/>
</dbReference>
<dbReference type="Gene3D" id="4.10.220.110">
    <property type="match status" value="1"/>
</dbReference>
<dbReference type="Pfam" id="PF20148">
    <property type="entry name" value="DUF6531"/>
    <property type="match status" value="1"/>
</dbReference>
<dbReference type="Pfam" id="PF04717">
    <property type="entry name" value="Phage_base_V"/>
    <property type="match status" value="1"/>
</dbReference>
<evidence type="ECO:0000256" key="3">
    <source>
        <dbReference type="ARBA" id="ARBA00022525"/>
    </source>
</evidence>
<dbReference type="InterPro" id="IPR045351">
    <property type="entry name" value="DUF6531"/>
</dbReference>
<dbReference type="GO" id="GO:0050482">
    <property type="term" value="P:arachidonate secretion"/>
    <property type="evidence" value="ECO:0007669"/>
    <property type="project" value="InterPro"/>
</dbReference>
<dbReference type="Pfam" id="PF05954">
    <property type="entry name" value="Phage_GPD"/>
    <property type="match status" value="1"/>
</dbReference>
<feature type="compositionally biased region" description="Gly residues" evidence="5">
    <location>
        <begin position="778"/>
        <end position="816"/>
    </location>
</feature>
<feature type="compositionally biased region" description="Polar residues" evidence="5">
    <location>
        <begin position="843"/>
        <end position="853"/>
    </location>
</feature>
<keyword evidence="3" id="KW-0964">Secreted</keyword>
<gene>
    <name evidence="10" type="primary">tssI</name>
    <name evidence="10" type="ORF">E4T80_08580</name>
</gene>
<dbReference type="InterPro" id="IPR056823">
    <property type="entry name" value="TEN-like_YD-shell"/>
</dbReference>
<evidence type="ECO:0000259" key="9">
    <source>
        <dbReference type="Pfam" id="PF25023"/>
    </source>
</evidence>
<evidence type="ECO:0000259" key="8">
    <source>
        <dbReference type="Pfam" id="PF22178"/>
    </source>
</evidence>
<keyword evidence="4" id="KW-0677">Repeat</keyword>
<dbReference type="SUPFAM" id="SSF69255">
    <property type="entry name" value="gp5 N-terminal domain-like"/>
    <property type="match status" value="1"/>
</dbReference>
<accession>A0A4Y9JWY1</accession>
<comment type="similarity">
    <text evidence="2">Belongs to the VgrG protein family.</text>
</comment>
<feature type="domain" description="Gp5/Type VI secretion system Vgr C-terminal trimerisation" evidence="8">
    <location>
        <begin position="600"/>
        <end position="650"/>
    </location>
</feature>
<dbReference type="InterPro" id="IPR006530">
    <property type="entry name" value="YD"/>
</dbReference>
<feature type="domain" description="Teneurin-like YD-shell" evidence="9">
    <location>
        <begin position="1483"/>
        <end position="1632"/>
    </location>
</feature>
<dbReference type="InterPro" id="IPR037026">
    <property type="entry name" value="Vgr_OB-fold_dom_sf"/>
</dbReference>
<evidence type="ECO:0000313" key="10">
    <source>
        <dbReference type="EMBL" id="TFV09240.1"/>
    </source>
</evidence>
<dbReference type="PANTHER" id="PTHR32305:SF15">
    <property type="entry name" value="PROTEIN RHSA-RELATED"/>
    <property type="match status" value="1"/>
</dbReference>
<dbReference type="SUPFAM" id="SSF69349">
    <property type="entry name" value="Phage fibre proteins"/>
    <property type="match status" value="1"/>
</dbReference>
<dbReference type="InterPro" id="IPR017847">
    <property type="entry name" value="T6SS_RhsGE_Vgr_subset"/>
</dbReference>
<dbReference type="NCBIfam" id="TIGR03696">
    <property type="entry name" value="Rhs_assc_core"/>
    <property type="match status" value="1"/>
</dbReference>
<protein>
    <submittedName>
        <fullName evidence="10">Type VI secretion system tip protein VgrG</fullName>
    </submittedName>
</protein>
<dbReference type="NCBIfam" id="TIGR01643">
    <property type="entry name" value="YD_repeat_2x"/>
    <property type="match status" value="6"/>
</dbReference>
<name>A0A4Y9JWY1_9PAST</name>
<feature type="domain" description="Gp5/Type VI secretion system Vgr protein OB-fold" evidence="6">
    <location>
        <begin position="515"/>
        <end position="582"/>
    </location>
</feature>